<reference evidence="1" key="1">
    <citation type="submission" date="2020-05" db="EMBL/GenBank/DDBJ databases">
        <authorList>
            <person name="Chiriac C."/>
            <person name="Salcher M."/>
            <person name="Ghai R."/>
            <person name="Kavagutti S V."/>
        </authorList>
    </citation>
    <scope>NUCLEOTIDE SEQUENCE</scope>
</reference>
<protein>
    <submittedName>
        <fullName evidence="1">Unannotated protein</fullName>
    </submittedName>
</protein>
<dbReference type="AlphaFoldDB" id="A0A6J7T5M2"/>
<organism evidence="1">
    <name type="scientific">freshwater metagenome</name>
    <dbReference type="NCBI Taxonomy" id="449393"/>
    <lineage>
        <taxon>unclassified sequences</taxon>
        <taxon>metagenomes</taxon>
        <taxon>ecological metagenomes</taxon>
    </lineage>
</organism>
<dbReference type="EMBL" id="CAFBQG010000065">
    <property type="protein sequence ID" value="CAB5048477.1"/>
    <property type="molecule type" value="Genomic_DNA"/>
</dbReference>
<accession>A0A6J7T5M2</accession>
<gene>
    <name evidence="1" type="ORF">UFOPK4301_00663</name>
</gene>
<name>A0A6J7T5M2_9ZZZZ</name>
<evidence type="ECO:0000313" key="1">
    <source>
        <dbReference type="EMBL" id="CAB5048477.1"/>
    </source>
</evidence>
<sequence length="50" mass="5058">MKPGNVAARGLDATSAFFIAEDGSVRVERVVAAAAAGIGLIGLLSRSKKD</sequence>
<proteinExistence type="predicted"/>